<proteinExistence type="predicted"/>
<name>A0A419EWH4_9BACT</name>
<evidence type="ECO:0000313" key="1">
    <source>
        <dbReference type="EMBL" id="RJP69022.1"/>
    </source>
</evidence>
<protein>
    <submittedName>
        <fullName evidence="1">Uncharacterized protein</fullName>
    </submittedName>
</protein>
<gene>
    <name evidence="1" type="ORF">C4532_11760</name>
</gene>
<evidence type="ECO:0000313" key="2">
    <source>
        <dbReference type="Proteomes" id="UP000285961"/>
    </source>
</evidence>
<reference evidence="1 2" key="1">
    <citation type="journal article" date="2017" name="ISME J.">
        <title>Energy and carbon metabolisms in a deep terrestrial subsurface fluid microbial community.</title>
        <authorList>
            <person name="Momper L."/>
            <person name="Jungbluth S.P."/>
            <person name="Lee M.D."/>
            <person name="Amend J.P."/>
        </authorList>
    </citation>
    <scope>NUCLEOTIDE SEQUENCE [LARGE SCALE GENOMIC DNA]</scope>
    <source>
        <strain evidence="1">SURF_17</strain>
    </source>
</reference>
<dbReference type="AlphaFoldDB" id="A0A419EWH4"/>
<dbReference type="EMBL" id="QZKI01000087">
    <property type="protein sequence ID" value="RJP69022.1"/>
    <property type="molecule type" value="Genomic_DNA"/>
</dbReference>
<dbReference type="Proteomes" id="UP000285961">
    <property type="component" value="Unassembled WGS sequence"/>
</dbReference>
<organism evidence="1 2">
    <name type="scientific">Candidatus Abyssobacteria bacterium SURF_17</name>
    <dbReference type="NCBI Taxonomy" id="2093361"/>
    <lineage>
        <taxon>Bacteria</taxon>
        <taxon>Pseudomonadati</taxon>
        <taxon>Candidatus Hydrogenedentota</taxon>
        <taxon>Candidatus Abyssobacteria</taxon>
    </lineage>
</organism>
<comment type="caution">
    <text evidence="1">The sequence shown here is derived from an EMBL/GenBank/DDBJ whole genome shotgun (WGS) entry which is preliminary data.</text>
</comment>
<sequence>MARYDKKSLLKDVDKRRKKLRSLSDDEFKKEFSHVRKLLDMSLPACLRRRTETILKSKNPEKVESEIERFNYEAYWYQLLLDFDKEVWREAKKRKVA</sequence>
<accession>A0A419EWH4</accession>